<name>A0ABT9PPI9_9HYPH</name>
<dbReference type="EMBL" id="JAUSRF010000002">
    <property type="protein sequence ID" value="MDP9836106.1"/>
    <property type="molecule type" value="Genomic_DNA"/>
</dbReference>
<protein>
    <submittedName>
        <fullName evidence="1">Uncharacterized protein</fullName>
    </submittedName>
</protein>
<evidence type="ECO:0000313" key="2">
    <source>
        <dbReference type="Proteomes" id="UP001241472"/>
    </source>
</evidence>
<proteinExistence type="predicted"/>
<sequence>MSLPPSALPGISPSRGEIGCGDLVPFSLFSTGSNDAYRDNTASTLPADLPSYGQGYHTWIAQVAVQPISPLEGEMSGRTEGGI</sequence>
<comment type="caution">
    <text evidence="1">The sequence shown here is derived from an EMBL/GenBank/DDBJ whole genome shotgun (WGS) entry which is preliminary data.</text>
</comment>
<organism evidence="1 2">
    <name type="scientific">Neorhizobium huautlense</name>
    <dbReference type="NCBI Taxonomy" id="67774"/>
    <lineage>
        <taxon>Bacteria</taxon>
        <taxon>Pseudomonadati</taxon>
        <taxon>Pseudomonadota</taxon>
        <taxon>Alphaproteobacteria</taxon>
        <taxon>Hyphomicrobiales</taxon>
        <taxon>Rhizobiaceae</taxon>
        <taxon>Rhizobium/Agrobacterium group</taxon>
        <taxon>Neorhizobium</taxon>
    </lineage>
</organism>
<keyword evidence="2" id="KW-1185">Reference proteome</keyword>
<dbReference type="Proteomes" id="UP001241472">
    <property type="component" value="Unassembled WGS sequence"/>
</dbReference>
<reference evidence="1 2" key="1">
    <citation type="submission" date="2023-07" db="EMBL/GenBank/DDBJ databases">
        <title>Sorghum-associated microbial communities from plants grown in Nebraska, USA.</title>
        <authorList>
            <person name="Schachtman D."/>
        </authorList>
    </citation>
    <scope>NUCLEOTIDE SEQUENCE [LARGE SCALE GENOMIC DNA]</scope>
    <source>
        <strain evidence="1 2">DS1307</strain>
    </source>
</reference>
<gene>
    <name evidence="1" type="ORF">J2T09_000848</name>
</gene>
<evidence type="ECO:0000313" key="1">
    <source>
        <dbReference type="EMBL" id="MDP9836106.1"/>
    </source>
</evidence>
<accession>A0ABT9PPI9</accession>